<proteinExistence type="predicted"/>
<dbReference type="eggNOG" id="ENOG5031MXT">
    <property type="taxonomic scope" value="Bacteria"/>
</dbReference>
<evidence type="ECO:0000313" key="2">
    <source>
        <dbReference type="Proteomes" id="UP000029227"/>
    </source>
</evidence>
<accession>A0A090QTB4</accession>
<reference evidence="1 2" key="1">
    <citation type="journal article" date="2014" name="Genome Announc.">
        <title>Draft Genome Sequences of Two Vibrionaceae Species, Vibrio ponticus C121 and Photobacterium aphoticum C119, Isolated as Coral Reef Microbiota.</title>
        <authorList>
            <person name="Al-saari N."/>
            <person name="Meirelles P.M."/>
            <person name="Mino S."/>
            <person name="Suda W."/>
            <person name="Oshima K."/>
            <person name="Hattori M."/>
            <person name="Ohkuma M."/>
            <person name="Thompson F.L."/>
            <person name="Gomez-Gil B."/>
            <person name="Sawabe T."/>
            <person name="Sawabe T."/>
        </authorList>
    </citation>
    <scope>NUCLEOTIDE SEQUENCE [LARGE SCALE GENOMIC DNA]</scope>
    <source>
        <strain evidence="1 2">JCM 19237</strain>
    </source>
</reference>
<sequence length="72" mass="8021">MQQLNCTLIETFTLEDSHPNNVDPALKNQTYLSGGNRYRIATVLTERRGRPTGVVADIYVCSSAHQVKPTVM</sequence>
<dbReference type="EMBL" id="BBMN01000010">
    <property type="protein sequence ID" value="GAL06151.1"/>
    <property type="molecule type" value="Genomic_DNA"/>
</dbReference>
<organism evidence="1 2">
    <name type="scientific">Photobacterium aphoticum</name>
    <dbReference type="NCBI Taxonomy" id="754436"/>
    <lineage>
        <taxon>Bacteria</taxon>
        <taxon>Pseudomonadati</taxon>
        <taxon>Pseudomonadota</taxon>
        <taxon>Gammaproteobacteria</taxon>
        <taxon>Vibrionales</taxon>
        <taxon>Vibrionaceae</taxon>
        <taxon>Photobacterium</taxon>
    </lineage>
</organism>
<dbReference type="Proteomes" id="UP000029227">
    <property type="component" value="Unassembled WGS sequence"/>
</dbReference>
<comment type="caution">
    <text evidence="1">The sequence shown here is derived from an EMBL/GenBank/DDBJ whole genome shotgun (WGS) entry which is preliminary data.</text>
</comment>
<dbReference type="AlphaFoldDB" id="A0A090QTB4"/>
<name>A0A090QTB4_9GAMM</name>
<evidence type="ECO:0000313" key="1">
    <source>
        <dbReference type="EMBL" id="GAL06151.1"/>
    </source>
</evidence>
<protein>
    <submittedName>
        <fullName evidence="1">Uncharacterized protein</fullName>
    </submittedName>
</protein>
<gene>
    <name evidence="1" type="ORF">JCM19237_1796</name>
</gene>